<evidence type="ECO:0000256" key="1">
    <source>
        <dbReference type="SAM" id="SignalP"/>
    </source>
</evidence>
<feature type="chain" id="PRO_5002061437" description="Secreted protein" evidence="1">
    <location>
        <begin position="17"/>
        <end position="105"/>
    </location>
</feature>
<sequence>MVLNFWCLLILRCGLCLFGRLCRFSELFFVALQGLAYLEGNASLLTPSICDICLRITFLPAQTNVIRTSLWRFLPLRLPFSTGLGSELSFALHELPLSLRPLQLE</sequence>
<evidence type="ECO:0008006" key="3">
    <source>
        <dbReference type="Google" id="ProtNLM"/>
    </source>
</evidence>
<reference evidence="2" key="1">
    <citation type="submission" date="2014-09" db="EMBL/GenBank/DDBJ databases">
        <authorList>
            <person name="Magalhaes I.L.F."/>
            <person name="Oliveira U."/>
            <person name="Santos F.R."/>
            <person name="Vidigal T.H.D.A."/>
            <person name="Brescovit A.D."/>
            <person name="Santos A.J."/>
        </authorList>
    </citation>
    <scope>NUCLEOTIDE SEQUENCE</scope>
    <source>
        <tissue evidence="2">Shoot tissue taken approximately 20 cm above the soil surface</tissue>
    </source>
</reference>
<keyword evidence="1" id="KW-0732">Signal</keyword>
<protein>
    <recommendedName>
        <fullName evidence="3">Secreted protein</fullName>
    </recommendedName>
</protein>
<evidence type="ECO:0000313" key="2">
    <source>
        <dbReference type="EMBL" id="JAD85132.1"/>
    </source>
</evidence>
<proteinExistence type="predicted"/>
<dbReference type="EMBL" id="GBRH01212763">
    <property type="protein sequence ID" value="JAD85132.1"/>
    <property type="molecule type" value="Transcribed_RNA"/>
</dbReference>
<organism evidence="2">
    <name type="scientific">Arundo donax</name>
    <name type="common">Giant reed</name>
    <name type="synonym">Donax arundinaceus</name>
    <dbReference type="NCBI Taxonomy" id="35708"/>
    <lineage>
        <taxon>Eukaryota</taxon>
        <taxon>Viridiplantae</taxon>
        <taxon>Streptophyta</taxon>
        <taxon>Embryophyta</taxon>
        <taxon>Tracheophyta</taxon>
        <taxon>Spermatophyta</taxon>
        <taxon>Magnoliopsida</taxon>
        <taxon>Liliopsida</taxon>
        <taxon>Poales</taxon>
        <taxon>Poaceae</taxon>
        <taxon>PACMAD clade</taxon>
        <taxon>Arundinoideae</taxon>
        <taxon>Arundineae</taxon>
        <taxon>Arundo</taxon>
    </lineage>
</organism>
<reference evidence="2" key="2">
    <citation type="journal article" date="2015" name="Data Brief">
        <title>Shoot transcriptome of the giant reed, Arundo donax.</title>
        <authorList>
            <person name="Barrero R.A."/>
            <person name="Guerrero F.D."/>
            <person name="Moolhuijzen P."/>
            <person name="Goolsby J.A."/>
            <person name="Tidwell J."/>
            <person name="Bellgard S.E."/>
            <person name="Bellgard M.I."/>
        </authorList>
    </citation>
    <scope>NUCLEOTIDE SEQUENCE</scope>
    <source>
        <tissue evidence="2">Shoot tissue taken approximately 20 cm above the soil surface</tissue>
    </source>
</reference>
<feature type="signal peptide" evidence="1">
    <location>
        <begin position="1"/>
        <end position="16"/>
    </location>
</feature>
<accession>A0A0A9DN09</accession>
<name>A0A0A9DN09_ARUDO</name>
<dbReference type="AlphaFoldDB" id="A0A0A9DN09"/>